<accession>A0A8S5LDU2</accession>
<sequence length="95" mass="10796">MQLTDDQLSQVRSMSAALLPPSEIAILLDIPADERDYFCDICKNHCKTPIYNAYHQGRLQTKYELRQTVIKLAKAGSPAAEPLADKYMREQIVNE</sequence>
<organism evidence="1">
    <name type="scientific">Siphoviridae sp. ctrWS2</name>
    <dbReference type="NCBI Taxonomy" id="2823602"/>
    <lineage>
        <taxon>Viruses</taxon>
        <taxon>Duplodnaviria</taxon>
        <taxon>Heunggongvirae</taxon>
        <taxon>Uroviricota</taxon>
        <taxon>Caudoviricetes</taxon>
    </lineage>
</organism>
<name>A0A8S5LDU2_9CAUD</name>
<reference evidence="1" key="1">
    <citation type="journal article" date="2021" name="Proc. Natl. Acad. Sci. U.S.A.">
        <title>A Catalog of Tens of Thousands of Viruses from Human Metagenomes Reveals Hidden Associations with Chronic Diseases.</title>
        <authorList>
            <person name="Tisza M.J."/>
            <person name="Buck C.B."/>
        </authorList>
    </citation>
    <scope>NUCLEOTIDE SEQUENCE</scope>
    <source>
        <strain evidence="1">CtrWS2</strain>
    </source>
</reference>
<protein>
    <submittedName>
        <fullName evidence="1">Uncharacterized protein</fullName>
    </submittedName>
</protein>
<proteinExistence type="predicted"/>
<evidence type="ECO:0000313" key="1">
    <source>
        <dbReference type="EMBL" id="DAD68180.1"/>
    </source>
</evidence>
<dbReference type="EMBL" id="BK014695">
    <property type="protein sequence ID" value="DAD68180.1"/>
    <property type="molecule type" value="Genomic_DNA"/>
</dbReference>